<dbReference type="EMBL" id="MFGW01000201">
    <property type="protein sequence ID" value="OGF60062.1"/>
    <property type="molecule type" value="Genomic_DNA"/>
</dbReference>
<proteinExistence type="predicted"/>
<dbReference type="AlphaFoldDB" id="A0A1F5V9F7"/>
<accession>A0A1F5V9F7</accession>
<organism evidence="1 2">
    <name type="scientific">Candidatus Fischerbacteria bacterium RBG_13_37_8</name>
    <dbReference type="NCBI Taxonomy" id="1817863"/>
    <lineage>
        <taxon>Bacteria</taxon>
        <taxon>Candidatus Fischeribacteriota</taxon>
    </lineage>
</organism>
<gene>
    <name evidence="1" type="ORF">A2Y62_00380</name>
</gene>
<evidence type="ECO:0000313" key="1">
    <source>
        <dbReference type="EMBL" id="OGF60062.1"/>
    </source>
</evidence>
<sequence length="79" mass="9026">MAKNDFPIVPKPSDCILCKPKEALSSIFKKAGKEYDYMRDNARIAELCYPERVVENNQSISALIEIAEHFKHCVINLNL</sequence>
<protein>
    <submittedName>
        <fullName evidence="1">Uncharacterized protein</fullName>
    </submittedName>
</protein>
<evidence type="ECO:0000313" key="2">
    <source>
        <dbReference type="Proteomes" id="UP000178943"/>
    </source>
</evidence>
<comment type="caution">
    <text evidence="1">The sequence shown here is derived from an EMBL/GenBank/DDBJ whole genome shotgun (WGS) entry which is preliminary data.</text>
</comment>
<name>A0A1F5V9F7_9BACT</name>
<reference evidence="1 2" key="1">
    <citation type="journal article" date="2016" name="Nat. Commun.">
        <title>Thousands of microbial genomes shed light on interconnected biogeochemical processes in an aquifer system.</title>
        <authorList>
            <person name="Anantharaman K."/>
            <person name="Brown C.T."/>
            <person name="Hug L.A."/>
            <person name="Sharon I."/>
            <person name="Castelle C.J."/>
            <person name="Probst A.J."/>
            <person name="Thomas B.C."/>
            <person name="Singh A."/>
            <person name="Wilkins M.J."/>
            <person name="Karaoz U."/>
            <person name="Brodie E.L."/>
            <person name="Williams K.H."/>
            <person name="Hubbard S.S."/>
            <person name="Banfield J.F."/>
        </authorList>
    </citation>
    <scope>NUCLEOTIDE SEQUENCE [LARGE SCALE GENOMIC DNA]</scope>
</reference>
<dbReference type="Proteomes" id="UP000178943">
    <property type="component" value="Unassembled WGS sequence"/>
</dbReference>